<reference evidence="1 2" key="1">
    <citation type="submission" date="2018-10" db="EMBL/GenBank/DDBJ databases">
        <title>A high-quality apple genome assembly.</title>
        <authorList>
            <person name="Hu J."/>
        </authorList>
    </citation>
    <scope>NUCLEOTIDE SEQUENCE [LARGE SCALE GENOMIC DNA]</scope>
    <source>
        <strain evidence="2">cv. HFTH1</strain>
        <tissue evidence="1">Young leaf</tissue>
    </source>
</reference>
<name>A0A498ISS5_MALDO</name>
<dbReference type="AlphaFoldDB" id="A0A498ISS5"/>
<proteinExistence type="predicted"/>
<protein>
    <submittedName>
        <fullName evidence="1">Uncharacterized protein</fullName>
    </submittedName>
</protein>
<organism evidence="1 2">
    <name type="scientific">Malus domestica</name>
    <name type="common">Apple</name>
    <name type="synonym">Pyrus malus</name>
    <dbReference type="NCBI Taxonomy" id="3750"/>
    <lineage>
        <taxon>Eukaryota</taxon>
        <taxon>Viridiplantae</taxon>
        <taxon>Streptophyta</taxon>
        <taxon>Embryophyta</taxon>
        <taxon>Tracheophyta</taxon>
        <taxon>Spermatophyta</taxon>
        <taxon>Magnoliopsida</taxon>
        <taxon>eudicotyledons</taxon>
        <taxon>Gunneridae</taxon>
        <taxon>Pentapetalae</taxon>
        <taxon>rosids</taxon>
        <taxon>fabids</taxon>
        <taxon>Rosales</taxon>
        <taxon>Rosaceae</taxon>
        <taxon>Amygdaloideae</taxon>
        <taxon>Maleae</taxon>
        <taxon>Malus</taxon>
    </lineage>
</organism>
<dbReference type="Proteomes" id="UP000290289">
    <property type="component" value="Chromosome 11"/>
</dbReference>
<evidence type="ECO:0000313" key="2">
    <source>
        <dbReference type="Proteomes" id="UP000290289"/>
    </source>
</evidence>
<accession>A0A498ISS5</accession>
<sequence length="106" mass="11906">MTPRKVQREKRSPSLWAERCRLVISLSTPNYQKQIAEFESSLDLLIFIIYGNKSLHLKTSLIIPSFGLDLLTISANKCPHDLTGFHQPGPQPCPNVLVLAGKPRPQ</sequence>
<comment type="caution">
    <text evidence="1">The sequence shown here is derived from an EMBL/GenBank/DDBJ whole genome shotgun (WGS) entry which is preliminary data.</text>
</comment>
<keyword evidence="2" id="KW-1185">Reference proteome</keyword>
<dbReference type="EMBL" id="RDQH01000337">
    <property type="protein sequence ID" value="RXH85147.1"/>
    <property type="molecule type" value="Genomic_DNA"/>
</dbReference>
<evidence type="ECO:0000313" key="1">
    <source>
        <dbReference type="EMBL" id="RXH85147.1"/>
    </source>
</evidence>
<gene>
    <name evidence="1" type="ORF">DVH24_041915</name>
</gene>